<organism evidence="7 8">
    <name type="scientific">Thiosulfatimonas sediminis</name>
    <dbReference type="NCBI Taxonomy" id="2675054"/>
    <lineage>
        <taxon>Bacteria</taxon>
        <taxon>Pseudomonadati</taxon>
        <taxon>Pseudomonadota</taxon>
        <taxon>Gammaproteobacteria</taxon>
        <taxon>Thiotrichales</taxon>
        <taxon>Piscirickettsiaceae</taxon>
        <taxon>Thiosulfatimonas</taxon>
    </lineage>
</organism>
<dbReference type="Pfam" id="PF00497">
    <property type="entry name" value="SBP_bac_3"/>
    <property type="match status" value="1"/>
</dbReference>
<evidence type="ECO:0000256" key="3">
    <source>
        <dbReference type="ARBA" id="ARBA00022729"/>
    </source>
</evidence>
<dbReference type="PANTHER" id="PTHR35936">
    <property type="entry name" value="MEMBRANE-BOUND LYTIC MUREIN TRANSGLYCOSYLASE F"/>
    <property type="match status" value="1"/>
</dbReference>
<evidence type="ECO:0000256" key="2">
    <source>
        <dbReference type="ARBA" id="ARBA00010333"/>
    </source>
</evidence>
<dbReference type="Gene3D" id="1.10.530.10">
    <property type="match status" value="1"/>
</dbReference>
<evidence type="ECO:0000256" key="5">
    <source>
        <dbReference type="SAM" id="MobiDB-lite"/>
    </source>
</evidence>
<dbReference type="GO" id="GO:0008933">
    <property type="term" value="F:peptidoglycan lytic transglycosylase activity"/>
    <property type="evidence" value="ECO:0007669"/>
    <property type="project" value="TreeGrafter"/>
</dbReference>
<name>A0A6F8PTR1_9GAMM</name>
<dbReference type="InterPro" id="IPR023346">
    <property type="entry name" value="Lysozyme-like_dom_sf"/>
</dbReference>
<dbReference type="SUPFAM" id="SSF53955">
    <property type="entry name" value="Lysozyme-like"/>
    <property type="match status" value="1"/>
</dbReference>
<dbReference type="PANTHER" id="PTHR35936:SF32">
    <property type="entry name" value="MEMBRANE-BOUND LYTIC MUREIN TRANSGLYCOSYLASE F"/>
    <property type="match status" value="1"/>
</dbReference>
<dbReference type="AlphaFoldDB" id="A0A6F8PTR1"/>
<reference evidence="8" key="1">
    <citation type="submission" date="2019-11" db="EMBL/GenBank/DDBJ databases">
        <title>Isolation and characterization of two novel species in the genus Thiomicrorhabdus.</title>
        <authorList>
            <person name="Mochizuki J."/>
            <person name="Kojima H."/>
            <person name="Fukui M."/>
        </authorList>
    </citation>
    <scope>NUCLEOTIDE SEQUENCE [LARGE SCALE GENOMIC DNA]</scope>
    <source>
        <strain evidence="8">aks77</strain>
    </source>
</reference>
<dbReference type="Proteomes" id="UP000501726">
    <property type="component" value="Chromosome"/>
</dbReference>
<keyword evidence="3" id="KW-0732">Signal</keyword>
<protein>
    <submittedName>
        <fullName evidence="7">Peptidoglycan lytic exotransglycosylase</fullName>
    </submittedName>
</protein>
<feature type="region of interest" description="Disordered" evidence="5">
    <location>
        <begin position="499"/>
        <end position="542"/>
    </location>
</feature>
<comment type="subcellular location">
    <subcellularLocation>
        <location evidence="1">Cell outer membrane</location>
        <topology evidence="1">Peripheral membrane protein</topology>
    </subcellularLocation>
</comment>
<dbReference type="GO" id="GO:0009253">
    <property type="term" value="P:peptidoglycan catabolic process"/>
    <property type="evidence" value="ECO:0007669"/>
    <property type="project" value="TreeGrafter"/>
</dbReference>
<dbReference type="EMBL" id="AP021889">
    <property type="protein sequence ID" value="BBP45486.1"/>
    <property type="molecule type" value="Genomic_DNA"/>
</dbReference>
<dbReference type="GO" id="GO:0009279">
    <property type="term" value="C:cell outer membrane"/>
    <property type="evidence" value="ECO:0007669"/>
    <property type="project" value="UniProtKB-SubCell"/>
</dbReference>
<evidence type="ECO:0000256" key="4">
    <source>
        <dbReference type="ARBA" id="ARBA00023237"/>
    </source>
</evidence>
<accession>A0A6F8PTR1</accession>
<keyword evidence="8" id="KW-1185">Reference proteome</keyword>
<dbReference type="Gene3D" id="3.40.190.10">
    <property type="entry name" value="Periplasmic binding protein-like II"/>
    <property type="match status" value="2"/>
</dbReference>
<feature type="domain" description="Solute-binding protein family 3/N-terminal" evidence="6">
    <location>
        <begin position="56"/>
        <end position="298"/>
    </location>
</feature>
<dbReference type="SMART" id="SM00062">
    <property type="entry name" value="PBPb"/>
    <property type="match status" value="1"/>
</dbReference>
<proteinExistence type="inferred from homology"/>
<evidence type="ECO:0000313" key="7">
    <source>
        <dbReference type="EMBL" id="BBP45486.1"/>
    </source>
</evidence>
<sequence>MILIGTSLLLISVFDKGAISQAQTLSSATQMSKASINERINSHFIGDLEKIRERRLFRVLVSYNRTNFFHSNEGTRGLEYELMSAYEKFLNRGPRQERFKTHFVYLTRPFNQLFDALINGEGDIIAAGLTLTPERSQLVDFTAPYISDINEILVANKDAEPITRFEELAGKQIVVVANSSYIVQLQQINQVLGGLGLDSIEVIQANTLLEAEDILEMVNAGLFPYTIVDSHIAKIYRKALPNIVVQEDFILRHGGQIAWAINKKLPNLKASLNAFIEKQARPGRYLSNVLFRRYFENENWIQHPLDFTPLDKTPCLQYFFEKYAQFYDFDWRMIAAQAYKESKFDQNLVSPVGAYGVMQIRASTANSKHVAIKNTRTNLENNIHAGVRYLSFLRDHYFDKPEYSAEDKINFSLAAYNAGPGRIRQLQRIAKREGLDPNKWFYNVETIARNEIGLETVNYVTFIQKTSAAITLAFKLAEEKQRLKRTHLQDIPAISDEPPEFLFDETLTLDGQQEEAKRQTEEPLEAPQLDDNDEPDKTADTP</sequence>
<feature type="compositionally biased region" description="Acidic residues" evidence="5">
    <location>
        <begin position="522"/>
        <end position="534"/>
    </location>
</feature>
<dbReference type="InterPro" id="IPR008258">
    <property type="entry name" value="Transglycosylase_SLT_dom_1"/>
</dbReference>
<keyword evidence="4" id="KW-0472">Membrane</keyword>
<dbReference type="CDD" id="cd01009">
    <property type="entry name" value="PBP2_YfhD_N"/>
    <property type="match status" value="1"/>
</dbReference>
<dbReference type="KEGG" id="tse:THMIRHAS_08590"/>
<dbReference type="Pfam" id="PF01464">
    <property type="entry name" value="SLT"/>
    <property type="match status" value="1"/>
</dbReference>
<dbReference type="SUPFAM" id="SSF53850">
    <property type="entry name" value="Periplasmic binding protein-like II"/>
    <property type="match status" value="1"/>
</dbReference>
<dbReference type="InterPro" id="IPR001638">
    <property type="entry name" value="Solute-binding_3/MltF_N"/>
</dbReference>
<gene>
    <name evidence="7" type="ORF">THMIRHAS_08590</name>
</gene>
<evidence type="ECO:0000259" key="6">
    <source>
        <dbReference type="SMART" id="SM00062"/>
    </source>
</evidence>
<comment type="similarity">
    <text evidence="2">Belongs to the bacterial solute-binding protein 3 family.</text>
</comment>
<evidence type="ECO:0000313" key="8">
    <source>
        <dbReference type="Proteomes" id="UP000501726"/>
    </source>
</evidence>
<keyword evidence="4" id="KW-0998">Cell outer membrane</keyword>
<dbReference type="CDD" id="cd13403">
    <property type="entry name" value="MLTF-like"/>
    <property type="match status" value="1"/>
</dbReference>
<evidence type="ECO:0000256" key="1">
    <source>
        <dbReference type="ARBA" id="ARBA00004339"/>
    </source>
</evidence>